<dbReference type="Proteomes" id="UP000001635">
    <property type="component" value="Chromosome"/>
</dbReference>
<dbReference type="InterPro" id="IPR013658">
    <property type="entry name" value="SGL"/>
</dbReference>
<dbReference type="HOGENOM" id="CLU_036110_0_0_10"/>
<sequence length="341" mass="37376">MQASPIFILMLLLTAMLYSCGGTTKPVEQKQTFLPITIIAEGDGLHSIIEEGTQAEILGSGFAWTEGPLWIEEEEMLLFSEIPANKVHFWKEGSSPKVYLQPAGLTSNENRGGEVGSNGLLLDPYGKLVLCQHGDRRMARMTAELNAPEPVYETIVGEYEGKPLNSPNDAVYDTQGNLYFTDPPYGLEYRMDDPKKAIDFQGVYKLNKDGELQLLLDSITRPNGIALFPDEKQLIIANSDPENPIWYHYSLDGANGLTAGRVFYDASEVASNEAGLPDGLKIKNDGTVIATGPGGIWFFGPSGSLLGRLKLSERVSNVALNKKENLLFATADSYVLRIPLK</sequence>
<dbReference type="SUPFAM" id="SSF63829">
    <property type="entry name" value="Calcium-dependent phosphotriesterase"/>
    <property type="match status" value="1"/>
</dbReference>
<dbReference type="STRING" id="880070.Cycma_4038"/>
<evidence type="ECO:0000313" key="4">
    <source>
        <dbReference type="Proteomes" id="UP000001635"/>
    </source>
</evidence>
<gene>
    <name evidence="3" type="ordered locus">Cycma_4038</name>
</gene>
<name>G0J7B3_CYCMS</name>
<dbReference type="AlphaFoldDB" id="G0J7B3"/>
<evidence type="ECO:0000256" key="1">
    <source>
        <dbReference type="ARBA" id="ARBA00022801"/>
    </source>
</evidence>
<dbReference type="Pfam" id="PF08450">
    <property type="entry name" value="SGL"/>
    <property type="match status" value="1"/>
</dbReference>
<dbReference type="KEGG" id="cmr:Cycma_4038"/>
<evidence type="ECO:0000313" key="3">
    <source>
        <dbReference type="EMBL" id="AEL27746.1"/>
    </source>
</evidence>
<dbReference type="PANTHER" id="PTHR47572">
    <property type="entry name" value="LIPOPROTEIN-RELATED"/>
    <property type="match status" value="1"/>
</dbReference>
<keyword evidence="4" id="KW-1185">Reference proteome</keyword>
<accession>G0J7B3</accession>
<dbReference type="EMBL" id="CP002955">
    <property type="protein sequence ID" value="AEL27746.1"/>
    <property type="molecule type" value="Genomic_DNA"/>
</dbReference>
<evidence type="ECO:0000259" key="2">
    <source>
        <dbReference type="Pfam" id="PF08450"/>
    </source>
</evidence>
<dbReference type="eggNOG" id="COG3386">
    <property type="taxonomic scope" value="Bacteria"/>
</dbReference>
<dbReference type="PANTHER" id="PTHR47572:SF4">
    <property type="entry name" value="LACTONASE DRP35"/>
    <property type="match status" value="1"/>
</dbReference>
<feature type="domain" description="SMP-30/Gluconolactonase/LRE-like region" evidence="2">
    <location>
        <begin position="64"/>
        <end position="330"/>
    </location>
</feature>
<dbReference type="InterPro" id="IPR051262">
    <property type="entry name" value="SMP-30/CGR1_Lactonase"/>
</dbReference>
<organism evidence="3 4">
    <name type="scientific">Cyclobacterium marinum (strain ATCC 25205 / DSM 745 / LMG 13164 / NCIMB 1802)</name>
    <name type="common">Flectobacillus marinus</name>
    <dbReference type="NCBI Taxonomy" id="880070"/>
    <lineage>
        <taxon>Bacteria</taxon>
        <taxon>Pseudomonadati</taxon>
        <taxon>Bacteroidota</taxon>
        <taxon>Cytophagia</taxon>
        <taxon>Cytophagales</taxon>
        <taxon>Cyclobacteriaceae</taxon>
        <taxon>Cyclobacterium</taxon>
    </lineage>
</organism>
<dbReference type="InterPro" id="IPR011042">
    <property type="entry name" value="6-blade_b-propeller_TolB-like"/>
</dbReference>
<dbReference type="Gene3D" id="2.120.10.30">
    <property type="entry name" value="TolB, C-terminal domain"/>
    <property type="match status" value="1"/>
</dbReference>
<dbReference type="GO" id="GO:0016787">
    <property type="term" value="F:hydrolase activity"/>
    <property type="evidence" value="ECO:0007669"/>
    <property type="project" value="UniProtKB-KW"/>
</dbReference>
<proteinExistence type="predicted"/>
<reference evidence="4" key="1">
    <citation type="submission" date="2011-07" db="EMBL/GenBank/DDBJ databases">
        <title>The complete genome of Cyclobacterium marinum DSM 745.</title>
        <authorList>
            <person name="Lucas S."/>
            <person name="Han J."/>
            <person name="Lapidus A."/>
            <person name="Bruce D."/>
            <person name="Goodwin L."/>
            <person name="Pitluck S."/>
            <person name="Peters L."/>
            <person name="Kyrpides N."/>
            <person name="Mavromatis K."/>
            <person name="Ivanova N."/>
            <person name="Ovchinnikova G."/>
            <person name="Chertkov O."/>
            <person name="Detter J.C."/>
            <person name="Tapia R."/>
            <person name="Han C."/>
            <person name="Land M."/>
            <person name="Hauser L."/>
            <person name="Markowitz V."/>
            <person name="Cheng J.-F."/>
            <person name="Hugenholtz P."/>
            <person name="Woyke T."/>
            <person name="Wu D."/>
            <person name="Tindall B."/>
            <person name="Schuetze A."/>
            <person name="Brambilla E."/>
            <person name="Klenk H.-P."/>
            <person name="Eisen J.A."/>
        </authorList>
    </citation>
    <scope>NUCLEOTIDE SEQUENCE [LARGE SCALE GENOMIC DNA]</scope>
    <source>
        <strain evidence="4">ATCC 25205 / DSM 745 / LMG 13164 / NCIMB 1802</strain>
    </source>
</reference>
<keyword evidence="1" id="KW-0378">Hydrolase</keyword>
<protein>
    <submittedName>
        <fullName evidence="3">SMP-30/Gluconolaconase/LRE-like region-containing protein</fullName>
    </submittedName>
</protein>